<protein>
    <submittedName>
        <fullName evidence="1">Uncharacterized protein</fullName>
    </submittedName>
</protein>
<accession>A0A1S5R187</accession>
<gene>
    <name evidence="1" type="ORF">PMW_57</name>
</gene>
<proteinExistence type="predicted"/>
<keyword evidence="2" id="KW-1185">Reference proteome</keyword>
<sequence length="62" mass="7393">MAKRRIHTYSNNGKKADVYRNSDFEEYEVRFSVEGEDLPDADYFTNDKQDAIETANRWINEE</sequence>
<reference evidence="1 2" key="1">
    <citation type="submission" date="2016-03" db="EMBL/GenBank/DDBJ databases">
        <title>Characterization of pf16 and phiPMW: Two novel phages infecting Pseudomonas putida PpG1.</title>
        <authorList>
            <person name="Magill D.J."/>
            <person name="Krylov V.N."/>
            <person name="Allen C.C.R."/>
            <person name="McGrath J.W."/>
            <person name="Quinn J.P."/>
            <person name="Kulakov L.A."/>
        </authorList>
    </citation>
    <scope>NUCLEOTIDE SEQUENCE [LARGE SCALE GENOMIC DNA]</scope>
</reference>
<evidence type="ECO:0000313" key="2">
    <source>
        <dbReference type="Proteomes" id="UP000223738"/>
    </source>
</evidence>
<dbReference type="EMBL" id="KU862660">
    <property type="protein sequence ID" value="ANA49182.1"/>
    <property type="molecule type" value="Genomic_DNA"/>
</dbReference>
<organism evidence="1 2">
    <name type="scientific">Pseudomonas phage phiPMW</name>
    <dbReference type="NCBI Taxonomy" id="1815582"/>
    <lineage>
        <taxon>Viruses</taxon>
        <taxon>Duplodnaviria</taxon>
        <taxon>Heunggongvirae</taxon>
        <taxon>Uroviricota</taxon>
        <taxon>Caudoviricetes</taxon>
        <taxon>Plaisancevirus</taxon>
        <taxon>Plaisancevirus PMW</taxon>
    </lineage>
</organism>
<dbReference type="Proteomes" id="UP000223738">
    <property type="component" value="Segment"/>
</dbReference>
<name>A0A1S5R187_9CAUD</name>
<evidence type="ECO:0000313" key="1">
    <source>
        <dbReference type="EMBL" id="ANA49182.1"/>
    </source>
</evidence>